<dbReference type="KEGG" id="sxi:SXIM_24150"/>
<dbReference type="SUPFAM" id="SSF51430">
    <property type="entry name" value="NAD(P)-linked oxidoreductase"/>
    <property type="match status" value="1"/>
</dbReference>
<dbReference type="InterPro" id="IPR036812">
    <property type="entry name" value="NAD(P)_OxRdtase_dom_sf"/>
</dbReference>
<dbReference type="GO" id="GO:0005829">
    <property type="term" value="C:cytosol"/>
    <property type="evidence" value="ECO:0007669"/>
    <property type="project" value="TreeGrafter"/>
</dbReference>
<dbReference type="InterPro" id="IPR050523">
    <property type="entry name" value="AKR_Detox_Biosynth"/>
</dbReference>
<dbReference type="AlphaFoldDB" id="A0A0F7FTZ1"/>
<dbReference type="PATRIC" id="fig|408015.6.peg.2452"/>
<dbReference type="InterPro" id="IPR023210">
    <property type="entry name" value="NADP_OxRdtase_dom"/>
</dbReference>
<keyword evidence="3" id="KW-1185">Reference proteome</keyword>
<accession>A0A0F7FTZ1</accession>
<proteinExistence type="predicted"/>
<evidence type="ECO:0000313" key="3">
    <source>
        <dbReference type="Proteomes" id="UP000034034"/>
    </source>
</evidence>
<feature type="domain" description="NADP-dependent oxidoreductase" evidence="1">
    <location>
        <begin position="27"/>
        <end position="339"/>
    </location>
</feature>
<name>A0A0F7FTZ1_9ACTN</name>
<dbReference type="HOGENOM" id="CLU_023205_2_0_11"/>
<dbReference type="PANTHER" id="PTHR43364">
    <property type="entry name" value="NADH-SPECIFIC METHYLGLYOXAL REDUCTASE-RELATED"/>
    <property type="match status" value="1"/>
</dbReference>
<sequence>MESARKETMKYRTIGSNPTTRREVSVLGLGAMLFGTSTDEETSFAILDRFAEAGGSFIDTANNYAFWAKGTQGGESEALLGRWRASRGVGDEITIATKAGGRPNKPGLSFAETGRLENIEGLSAKALREAAERSRELLGLEKLHLMYAHIEDPGTPLEETVQAFADLVADGLVGIAGVSNHWAWKVERSRSIAAAAGLPGYEVLQYQHSYLRPRTDLPARRSPDGSPGLLDGELLSYLRAHPELTLVAYSPLLSGSYVREDKPLEHDYDHPGTPIRLAALREVAKEADATPNQVVLSWLMGGEIPVLPITGASSVAQLNESLAAVDLELTADQRARLDTAF</sequence>
<dbReference type="STRING" id="408015.SXIM_24150"/>
<dbReference type="Proteomes" id="UP000034034">
    <property type="component" value="Chromosome"/>
</dbReference>
<dbReference type="Pfam" id="PF00248">
    <property type="entry name" value="Aldo_ket_red"/>
    <property type="match status" value="1"/>
</dbReference>
<dbReference type="Gene3D" id="3.20.20.100">
    <property type="entry name" value="NADP-dependent oxidoreductase domain"/>
    <property type="match status" value="1"/>
</dbReference>
<evidence type="ECO:0000313" key="2">
    <source>
        <dbReference type="EMBL" id="AKG43799.1"/>
    </source>
</evidence>
<dbReference type="EMBL" id="CP009922">
    <property type="protein sequence ID" value="AKG43799.1"/>
    <property type="molecule type" value="Genomic_DNA"/>
</dbReference>
<organism evidence="2 3">
    <name type="scientific">Streptomyces xiamenensis</name>
    <dbReference type="NCBI Taxonomy" id="408015"/>
    <lineage>
        <taxon>Bacteria</taxon>
        <taxon>Bacillati</taxon>
        <taxon>Actinomycetota</taxon>
        <taxon>Actinomycetes</taxon>
        <taxon>Kitasatosporales</taxon>
        <taxon>Streptomycetaceae</taxon>
        <taxon>Streptomyces</taxon>
    </lineage>
</organism>
<reference evidence="2" key="1">
    <citation type="submission" date="2019-08" db="EMBL/GenBank/DDBJ databases">
        <title>Complete genome sequence of a mangrove-derived Streptomyces xiamenensis.</title>
        <authorList>
            <person name="Xu J."/>
        </authorList>
    </citation>
    <scope>NUCLEOTIDE SEQUENCE</scope>
    <source>
        <strain evidence="2">318</strain>
    </source>
</reference>
<dbReference type="PANTHER" id="PTHR43364:SF6">
    <property type="entry name" value="OXIDOREDUCTASE-RELATED"/>
    <property type="match status" value="1"/>
</dbReference>
<gene>
    <name evidence="2" type="ORF">SXIM_24150</name>
</gene>
<protein>
    <submittedName>
        <fullName evidence="2">Oxidoreductase</fullName>
    </submittedName>
</protein>
<evidence type="ECO:0000259" key="1">
    <source>
        <dbReference type="Pfam" id="PF00248"/>
    </source>
</evidence>